<name>A0A372GHH9_9ACTN</name>
<evidence type="ECO:0000313" key="3">
    <source>
        <dbReference type="Proteomes" id="UP000262882"/>
    </source>
</evidence>
<keyword evidence="1" id="KW-0812">Transmembrane</keyword>
<keyword evidence="1" id="KW-0472">Membrane</keyword>
<evidence type="ECO:0000256" key="1">
    <source>
        <dbReference type="SAM" id="Phobius"/>
    </source>
</evidence>
<sequence length="213" mass="22059">MTFVAVANGGSTASEDAAGGTIAVTLLLLVVALAVLLPLRAWRPTAFGRLRWWVLGIVGGGLVTTLVVDPIGVLGALLLTALLMIVAWPVVALAAVATGVWAVRSGLRPGQAAARTTWVRLVWTWLLALVALYSYGVMSTTTAEAKDPGDACRFSGTGYRPDVSTSLQPLSDTTCGADSVPGFVNPLLLVLTALLAVCIVGAVASHLQRDKPE</sequence>
<accession>A0A372GHH9</accession>
<dbReference type="AlphaFoldDB" id="A0A372GHH9"/>
<comment type="caution">
    <text evidence="2">The sequence shown here is derived from an EMBL/GenBank/DDBJ whole genome shotgun (WGS) entry which is preliminary data.</text>
</comment>
<keyword evidence="1" id="KW-1133">Transmembrane helix</keyword>
<feature type="transmembrane region" description="Helical" evidence="1">
    <location>
        <begin position="50"/>
        <end position="68"/>
    </location>
</feature>
<dbReference type="EMBL" id="QVNQ01000004">
    <property type="protein sequence ID" value="RFS84622.1"/>
    <property type="molecule type" value="Genomic_DNA"/>
</dbReference>
<organism evidence="2 3">
    <name type="scientific">Actinomadura spongiicola</name>
    <dbReference type="NCBI Taxonomy" id="2303421"/>
    <lineage>
        <taxon>Bacteria</taxon>
        <taxon>Bacillati</taxon>
        <taxon>Actinomycetota</taxon>
        <taxon>Actinomycetes</taxon>
        <taxon>Streptosporangiales</taxon>
        <taxon>Thermomonosporaceae</taxon>
        <taxon>Actinomadura</taxon>
    </lineage>
</organism>
<dbReference type="Proteomes" id="UP000262882">
    <property type="component" value="Unassembled WGS sequence"/>
</dbReference>
<feature type="transmembrane region" description="Helical" evidence="1">
    <location>
        <begin position="17"/>
        <end position="38"/>
    </location>
</feature>
<proteinExistence type="predicted"/>
<feature type="transmembrane region" description="Helical" evidence="1">
    <location>
        <begin position="118"/>
        <end position="138"/>
    </location>
</feature>
<evidence type="ECO:0000313" key="2">
    <source>
        <dbReference type="EMBL" id="RFS84622.1"/>
    </source>
</evidence>
<reference evidence="2 3" key="1">
    <citation type="submission" date="2018-08" db="EMBL/GenBank/DDBJ databases">
        <title>Actinomadura spongicola sp. nov., isolated from marine sponge Leucetta chagosensis.</title>
        <authorList>
            <person name="Li L."/>
            <person name="Lin H.W."/>
        </authorList>
    </citation>
    <scope>NUCLEOTIDE SEQUENCE [LARGE SCALE GENOMIC DNA]</scope>
    <source>
        <strain evidence="2 3">LHW52907</strain>
    </source>
</reference>
<dbReference type="OrthoDB" id="3405014at2"/>
<feature type="transmembrane region" description="Helical" evidence="1">
    <location>
        <begin position="74"/>
        <end position="97"/>
    </location>
</feature>
<protein>
    <submittedName>
        <fullName evidence="2">Uncharacterized protein</fullName>
    </submittedName>
</protein>
<keyword evidence="3" id="KW-1185">Reference proteome</keyword>
<feature type="transmembrane region" description="Helical" evidence="1">
    <location>
        <begin position="187"/>
        <end position="207"/>
    </location>
</feature>
<dbReference type="RefSeq" id="WP_147339507.1">
    <property type="nucleotide sequence ID" value="NZ_QVNQ01000004.1"/>
</dbReference>
<gene>
    <name evidence="2" type="ORF">D0T12_13815</name>
</gene>